<dbReference type="Proteomes" id="UP000886523">
    <property type="component" value="Unassembled WGS sequence"/>
</dbReference>
<evidence type="ECO:0000313" key="4">
    <source>
        <dbReference type="Proteomes" id="UP000886523"/>
    </source>
</evidence>
<organism evidence="2 4">
    <name type="scientific">Hydnum rufescens UP504</name>
    <dbReference type="NCBI Taxonomy" id="1448309"/>
    <lineage>
        <taxon>Eukaryota</taxon>
        <taxon>Fungi</taxon>
        <taxon>Dikarya</taxon>
        <taxon>Basidiomycota</taxon>
        <taxon>Agaricomycotina</taxon>
        <taxon>Agaricomycetes</taxon>
        <taxon>Cantharellales</taxon>
        <taxon>Hydnaceae</taxon>
        <taxon>Hydnum</taxon>
    </lineage>
</organism>
<comment type="caution">
    <text evidence="2">The sequence shown here is derived from an EMBL/GenBank/DDBJ whole genome shotgun (WGS) entry which is preliminary data.</text>
</comment>
<gene>
    <name evidence="3" type="ORF">BS47DRAFT_1364740</name>
    <name evidence="2" type="ORF">BS47DRAFT_1369012</name>
</gene>
<accession>A0A9P6AFA4</accession>
<feature type="region of interest" description="Disordered" evidence="1">
    <location>
        <begin position="1"/>
        <end position="20"/>
    </location>
</feature>
<dbReference type="AlphaFoldDB" id="A0A9P6AFA4"/>
<keyword evidence="4" id="KW-1185">Reference proteome</keyword>
<proteinExistence type="predicted"/>
<dbReference type="OrthoDB" id="10255768at2759"/>
<dbReference type="EMBL" id="MU129021">
    <property type="protein sequence ID" value="KAF9510199.1"/>
    <property type="molecule type" value="Genomic_DNA"/>
</dbReference>
<name>A0A9P6AFA4_9AGAM</name>
<protein>
    <submittedName>
        <fullName evidence="2">Uncharacterized protein</fullName>
    </submittedName>
</protein>
<evidence type="ECO:0000313" key="3">
    <source>
        <dbReference type="EMBL" id="KAF9510199.1"/>
    </source>
</evidence>
<sequence>MPTNFSGPMLPSPTTPKVEGEWSTTWSHSKPVLLSPTMPEAVEDSEAAGEWTLANPELAELQEEDYYIKYRKFTCHLEILDLQESYIKDEQANLKCEPIWVQEVKHIQSVPLVISQFLRPIDHLTGIHFNIFWDGHSEAQDQRGGQNPS</sequence>
<dbReference type="EMBL" id="MU129259">
    <property type="protein sequence ID" value="KAF9504134.1"/>
    <property type="molecule type" value="Genomic_DNA"/>
</dbReference>
<evidence type="ECO:0000256" key="1">
    <source>
        <dbReference type="SAM" id="MobiDB-lite"/>
    </source>
</evidence>
<evidence type="ECO:0000313" key="2">
    <source>
        <dbReference type="EMBL" id="KAF9504134.1"/>
    </source>
</evidence>
<reference evidence="2" key="1">
    <citation type="journal article" date="2020" name="Nat. Commun.">
        <title>Large-scale genome sequencing of mycorrhizal fungi provides insights into the early evolution of symbiotic traits.</title>
        <authorList>
            <person name="Miyauchi S."/>
            <person name="Kiss E."/>
            <person name="Kuo A."/>
            <person name="Drula E."/>
            <person name="Kohler A."/>
            <person name="Sanchez-Garcia M."/>
            <person name="Morin E."/>
            <person name="Andreopoulos B."/>
            <person name="Barry K.W."/>
            <person name="Bonito G."/>
            <person name="Buee M."/>
            <person name="Carver A."/>
            <person name="Chen C."/>
            <person name="Cichocki N."/>
            <person name="Clum A."/>
            <person name="Culley D."/>
            <person name="Crous P.W."/>
            <person name="Fauchery L."/>
            <person name="Girlanda M."/>
            <person name="Hayes R.D."/>
            <person name="Keri Z."/>
            <person name="LaButti K."/>
            <person name="Lipzen A."/>
            <person name="Lombard V."/>
            <person name="Magnuson J."/>
            <person name="Maillard F."/>
            <person name="Murat C."/>
            <person name="Nolan M."/>
            <person name="Ohm R.A."/>
            <person name="Pangilinan J."/>
            <person name="Pereira M.F."/>
            <person name="Perotto S."/>
            <person name="Peter M."/>
            <person name="Pfister S."/>
            <person name="Riley R."/>
            <person name="Sitrit Y."/>
            <person name="Stielow J.B."/>
            <person name="Szollosi G."/>
            <person name="Zifcakova L."/>
            <person name="Stursova M."/>
            <person name="Spatafora J.W."/>
            <person name="Tedersoo L."/>
            <person name="Vaario L.M."/>
            <person name="Yamada A."/>
            <person name="Yan M."/>
            <person name="Wang P."/>
            <person name="Xu J."/>
            <person name="Bruns T."/>
            <person name="Baldrian P."/>
            <person name="Vilgalys R."/>
            <person name="Dunand C."/>
            <person name="Henrissat B."/>
            <person name="Grigoriev I.V."/>
            <person name="Hibbett D."/>
            <person name="Nagy L.G."/>
            <person name="Martin F.M."/>
        </authorList>
    </citation>
    <scope>NUCLEOTIDE SEQUENCE</scope>
    <source>
        <strain evidence="2">UP504</strain>
    </source>
</reference>